<evidence type="ECO:0000259" key="2">
    <source>
        <dbReference type="Pfam" id="PF25213"/>
    </source>
</evidence>
<evidence type="ECO:0000313" key="4">
    <source>
        <dbReference type="Proteomes" id="UP001596099"/>
    </source>
</evidence>
<evidence type="ECO:0000259" key="1">
    <source>
        <dbReference type="Pfam" id="PF08350"/>
    </source>
</evidence>
<accession>A0ABD5RJK2</accession>
<dbReference type="AlphaFoldDB" id="A0ABD5RJK2"/>
<comment type="caution">
    <text evidence="3">The sequence shown here is derived from an EMBL/GenBank/DDBJ whole genome shotgun (WGS) entry which is preliminary data.</text>
</comment>
<dbReference type="Gene3D" id="1.10.10.10">
    <property type="entry name" value="Winged helix-like DNA-binding domain superfamily/Winged helix DNA-binding domain"/>
    <property type="match status" value="1"/>
</dbReference>
<evidence type="ECO:0000313" key="3">
    <source>
        <dbReference type="EMBL" id="MFC5970538.1"/>
    </source>
</evidence>
<dbReference type="Pfam" id="PF08350">
    <property type="entry name" value="FilR1_middle"/>
    <property type="match status" value="1"/>
</dbReference>
<dbReference type="EMBL" id="JBHSQH010000001">
    <property type="protein sequence ID" value="MFC5970538.1"/>
    <property type="molecule type" value="Genomic_DNA"/>
</dbReference>
<feature type="domain" description="Methanogenesis regulatory protein FilR1 middle" evidence="1">
    <location>
        <begin position="123"/>
        <end position="252"/>
    </location>
</feature>
<dbReference type="SUPFAM" id="SSF46785">
    <property type="entry name" value="Winged helix' DNA-binding domain"/>
    <property type="match status" value="1"/>
</dbReference>
<dbReference type="InterPro" id="IPR036388">
    <property type="entry name" value="WH-like_DNA-bd_sf"/>
</dbReference>
<name>A0ABD5RJK2_9EURY</name>
<dbReference type="Proteomes" id="UP001596099">
    <property type="component" value="Unassembled WGS sequence"/>
</dbReference>
<organism evidence="3 4">
    <name type="scientific">Halomarina salina</name>
    <dbReference type="NCBI Taxonomy" id="1872699"/>
    <lineage>
        <taxon>Archaea</taxon>
        <taxon>Methanobacteriati</taxon>
        <taxon>Methanobacteriota</taxon>
        <taxon>Stenosarchaea group</taxon>
        <taxon>Halobacteria</taxon>
        <taxon>Halobacteriales</taxon>
        <taxon>Natronomonadaceae</taxon>
        <taxon>Halomarina</taxon>
    </lineage>
</organism>
<reference evidence="3 4" key="1">
    <citation type="journal article" date="2019" name="Int. J. Syst. Evol. Microbiol.">
        <title>The Global Catalogue of Microorganisms (GCM) 10K type strain sequencing project: providing services to taxonomists for standard genome sequencing and annotation.</title>
        <authorList>
            <consortium name="The Broad Institute Genomics Platform"/>
            <consortium name="The Broad Institute Genome Sequencing Center for Infectious Disease"/>
            <person name="Wu L."/>
            <person name="Ma J."/>
        </authorList>
    </citation>
    <scope>NUCLEOTIDE SEQUENCE [LARGE SCALE GENOMIC DNA]</scope>
    <source>
        <strain evidence="3 4">CGMCC 1.12543</strain>
    </source>
</reference>
<sequence>MDTALEEIEFLARSENRVAVLRALDDAPATRRELGDRIDASQPTLGRVLNDLADRQWISYDGTRYEATATGRLVAEQFTALSETLATELRLRPVVEWLPEASMGFDLRHLADATITIPTQTKPGAPVHRVLELLRATDHVRIVSHALNEQSLDVVRRRVVAGEQSVEGVFSQTALDAVASDDALRGQLRDLLASPDAEIRLHDERVPLAVTITDDRVHLLLRDDDGFLRAAVDTDDEVVRDWAEEAYDRYWAAATPLDPSDLDADSLG</sequence>
<dbReference type="InterPro" id="IPR013561">
    <property type="entry name" value="FilR1_middle_dom"/>
</dbReference>
<gene>
    <name evidence="3" type="ORF">ACFPYI_04265</name>
</gene>
<keyword evidence="4" id="KW-1185">Reference proteome</keyword>
<proteinExistence type="predicted"/>
<dbReference type="InterPro" id="IPR057527">
    <property type="entry name" value="HVO_A0261-like_N"/>
</dbReference>
<dbReference type="RefSeq" id="WP_247419896.1">
    <property type="nucleotide sequence ID" value="NZ_JALLGW010000002.1"/>
</dbReference>
<protein>
    <submittedName>
        <fullName evidence="3">Helix-turn-helix transcriptional regulator</fullName>
    </submittedName>
</protein>
<dbReference type="InterPro" id="IPR036390">
    <property type="entry name" value="WH_DNA-bd_sf"/>
</dbReference>
<dbReference type="Pfam" id="PF25213">
    <property type="entry name" value="HVO_A0261_N"/>
    <property type="match status" value="1"/>
</dbReference>
<feature type="domain" description="HVO-A0261-like N-terminal" evidence="2">
    <location>
        <begin position="6"/>
        <end position="90"/>
    </location>
</feature>